<dbReference type="AlphaFoldDB" id="A0A9P4K8A6"/>
<keyword evidence="3" id="KW-1185">Reference proteome</keyword>
<organism evidence="2 3">
    <name type="scientific">Lojkania enalia</name>
    <dbReference type="NCBI Taxonomy" id="147567"/>
    <lineage>
        <taxon>Eukaryota</taxon>
        <taxon>Fungi</taxon>
        <taxon>Dikarya</taxon>
        <taxon>Ascomycota</taxon>
        <taxon>Pezizomycotina</taxon>
        <taxon>Dothideomycetes</taxon>
        <taxon>Pleosporomycetidae</taxon>
        <taxon>Pleosporales</taxon>
        <taxon>Pleosporales incertae sedis</taxon>
        <taxon>Lojkania</taxon>
    </lineage>
</organism>
<evidence type="ECO:0000313" key="2">
    <source>
        <dbReference type="EMBL" id="KAF2263941.1"/>
    </source>
</evidence>
<feature type="chain" id="PRO_5040341657" evidence="1">
    <location>
        <begin position="21"/>
        <end position="151"/>
    </location>
</feature>
<proteinExistence type="predicted"/>
<sequence length="151" mass="16624">MSRIIAIVSLISLLSHLSLGAPTIAAGSKKNFYLVSCRDYEGTYDAIAYYPNGPPKTANEWPSEIGEVSRPSEKWEGVEREADIFDDDWFIVRINEGAASMKKGEIAGTGSFEGEPFVCFKSEGVLFTKRLVVCEARYWCPSIDVGGENTV</sequence>
<evidence type="ECO:0000313" key="3">
    <source>
        <dbReference type="Proteomes" id="UP000800093"/>
    </source>
</evidence>
<gene>
    <name evidence="2" type="ORF">CC78DRAFT_581062</name>
</gene>
<name>A0A9P4K8A6_9PLEO</name>
<dbReference type="OrthoDB" id="3781747at2759"/>
<comment type="caution">
    <text evidence="2">The sequence shown here is derived from an EMBL/GenBank/DDBJ whole genome shotgun (WGS) entry which is preliminary data.</text>
</comment>
<protein>
    <submittedName>
        <fullName evidence="2">Uncharacterized protein</fullName>
    </submittedName>
</protein>
<evidence type="ECO:0000256" key="1">
    <source>
        <dbReference type="SAM" id="SignalP"/>
    </source>
</evidence>
<reference evidence="3" key="1">
    <citation type="journal article" date="2020" name="Stud. Mycol.">
        <title>101 Dothideomycetes genomes: A test case for predicting lifestyles and emergence of pathogens.</title>
        <authorList>
            <person name="Haridas S."/>
            <person name="Albert R."/>
            <person name="Binder M."/>
            <person name="Bloem J."/>
            <person name="LaButti K."/>
            <person name="Salamov A."/>
            <person name="Andreopoulos B."/>
            <person name="Baker S."/>
            <person name="Barry K."/>
            <person name="Bills G."/>
            <person name="Bluhm B."/>
            <person name="Cannon C."/>
            <person name="Castanera R."/>
            <person name="Culley D."/>
            <person name="Daum C."/>
            <person name="Ezra D."/>
            <person name="Gonzalez J."/>
            <person name="Henrissat B."/>
            <person name="Kuo A."/>
            <person name="Liang C."/>
            <person name="Lipzen A."/>
            <person name="Lutzoni F."/>
            <person name="Magnuson J."/>
            <person name="Mondo S."/>
            <person name="Nolan M."/>
            <person name="Ohm R."/>
            <person name="Pangilinan J."/>
            <person name="Park H.-J."/>
            <person name="Ramirez L."/>
            <person name="Alfaro M."/>
            <person name="Sun H."/>
            <person name="Tritt A."/>
            <person name="Yoshinaga Y."/>
            <person name="Zwiers L.-H."/>
            <person name="Turgeon B."/>
            <person name="Goodwin S."/>
            <person name="Spatafora J."/>
            <person name="Crous P."/>
            <person name="Grigoriev I."/>
        </authorList>
    </citation>
    <scope>NUCLEOTIDE SEQUENCE [LARGE SCALE GENOMIC DNA]</scope>
    <source>
        <strain evidence="3">CBS 304.66</strain>
    </source>
</reference>
<feature type="signal peptide" evidence="1">
    <location>
        <begin position="1"/>
        <end position="20"/>
    </location>
</feature>
<accession>A0A9P4K8A6</accession>
<dbReference type="EMBL" id="ML986621">
    <property type="protein sequence ID" value="KAF2263941.1"/>
    <property type="molecule type" value="Genomic_DNA"/>
</dbReference>
<keyword evidence="1" id="KW-0732">Signal</keyword>
<dbReference type="Proteomes" id="UP000800093">
    <property type="component" value="Unassembled WGS sequence"/>
</dbReference>